<evidence type="ECO:0000259" key="9">
    <source>
        <dbReference type="Pfam" id="PF13231"/>
    </source>
</evidence>
<dbReference type="Proteomes" id="UP000231246">
    <property type="component" value="Unassembled WGS sequence"/>
</dbReference>
<feature type="transmembrane region" description="Helical" evidence="8">
    <location>
        <begin position="273"/>
        <end position="294"/>
    </location>
</feature>
<dbReference type="GO" id="GO:0005886">
    <property type="term" value="C:plasma membrane"/>
    <property type="evidence" value="ECO:0007669"/>
    <property type="project" value="UniProtKB-SubCell"/>
</dbReference>
<reference evidence="10 11" key="1">
    <citation type="submission" date="2017-09" db="EMBL/GenBank/DDBJ databases">
        <title>Depth-based differentiation of microbial function through sediment-hosted aquifers and enrichment of novel symbionts in the deep terrestrial subsurface.</title>
        <authorList>
            <person name="Probst A.J."/>
            <person name="Ladd B."/>
            <person name="Jarett J.K."/>
            <person name="Geller-Mcgrath D.E."/>
            <person name="Sieber C.M."/>
            <person name="Emerson J.B."/>
            <person name="Anantharaman K."/>
            <person name="Thomas B.C."/>
            <person name="Malmstrom R."/>
            <person name="Stieglmeier M."/>
            <person name="Klingl A."/>
            <person name="Woyke T."/>
            <person name="Ryan C.M."/>
            <person name="Banfield J.F."/>
        </authorList>
    </citation>
    <scope>NUCLEOTIDE SEQUENCE [LARGE SCALE GENOMIC DNA]</scope>
    <source>
        <strain evidence="10">CG22_combo_CG10-13_8_21_14_all_38_20</strain>
    </source>
</reference>
<gene>
    <name evidence="10" type="ORF">COW99_02565</name>
</gene>
<feature type="transmembrane region" description="Helical" evidence="8">
    <location>
        <begin position="329"/>
        <end position="349"/>
    </location>
</feature>
<organism evidence="10 11">
    <name type="scientific">Candidatus Roizmanbacteria bacterium CG22_combo_CG10-13_8_21_14_all_38_20</name>
    <dbReference type="NCBI Taxonomy" id="1974862"/>
    <lineage>
        <taxon>Bacteria</taxon>
        <taxon>Candidatus Roizmaniibacteriota</taxon>
    </lineage>
</organism>
<proteinExistence type="predicted"/>
<keyword evidence="2" id="KW-1003">Cell membrane</keyword>
<keyword evidence="3" id="KW-0328">Glycosyltransferase</keyword>
<evidence type="ECO:0000256" key="7">
    <source>
        <dbReference type="ARBA" id="ARBA00023136"/>
    </source>
</evidence>
<feature type="transmembrane region" description="Helical" evidence="8">
    <location>
        <begin position="356"/>
        <end position="373"/>
    </location>
</feature>
<dbReference type="GO" id="GO:0009103">
    <property type="term" value="P:lipopolysaccharide biosynthetic process"/>
    <property type="evidence" value="ECO:0007669"/>
    <property type="project" value="UniProtKB-ARBA"/>
</dbReference>
<dbReference type="GO" id="GO:0016763">
    <property type="term" value="F:pentosyltransferase activity"/>
    <property type="evidence" value="ECO:0007669"/>
    <property type="project" value="TreeGrafter"/>
</dbReference>
<dbReference type="PANTHER" id="PTHR33908:SF11">
    <property type="entry name" value="MEMBRANE PROTEIN"/>
    <property type="match status" value="1"/>
</dbReference>
<dbReference type="InterPro" id="IPR050297">
    <property type="entry name" value="LipidA_mod_glycosyltrf_83"/>
</dbReference>
<evidence type="ECO:0000256" key="8">
    <source>
        <dbReference type="SAM" id="Phobius"/>
    </source>
</evidence>
<accession>A0A2H0BW18</accession>
<evidence type="ECO:0000256" key="6">
    <source>
        <dbReference type="ARBA" id="ARBA00022989"/>
    </source>
</evidence>
<feature type="transmembrane region" description="Helical" evidence="8">
    <location>
        <begin position="76"/>
        <end position="109"/>
    </location>
</feature>
<keyword evidence="7 8" id="KW-0472">Membrane</keyword>
<keyword evidence="6 8" id="KW-1133">Transmembrane helix</keyword>
<comment type="caution">
    <text evidence="10">The sequence shown here is derived from an EMBL/GenBank/DDBJ whole genome shotgun (WGS) entry which is preliminary data.</text>
</comment>
<evidence type="ECO:0000256" key="2">
    <source>
        <dbReference type="ARBA" id="ARBA00022475"/>
    </source>
</evidence>
<evidence type="ECO:0000256" key="3">
    <source>
        <dbReference type="ARBA" id="ARBA00022676"/>
    </source>
</evidence>
<feature type="transmembrane region" description="Helical" evidence="8">
    <location>
        <begin position="209"/>
        <end position="229"/>
    </location>
</feature>
<dbReference type="InterPro" id="IPR038731">
    <property type="entry name" value="RgtA/B/C-like"/>
</dbReference>
<evidence type="ECO:0000313" key="11">
    <source>
        <dbReference type="Proteomes" id="UP000231246"/>
    </source>
</evidence>
<evidence type="ECO:0000313" key="10">
    <source>
        <dbReference type="EMBL" id="PIP61739.1"/>
    </source>
</evidence>
<dbReference type="Pfam" id="PF13231">
    <property type="entry name" value="PMT_2"/>
    <property type="match status" value="1"/>
</dbReference>
<evidence type="ECO:0000256" key="4">
    <source>
        <dbReference type="ARBA" id="ARBA00022679"/>
    </source>
</evidence>
<feature type="transmembrane region" description="Helical" evidence="8">
    <location>
        <begin position="306"/>
        <end position="323"/>
    </location>
</feature>
<comment type="subcellular location">
    <subcellularLocation>
        <location evidence="1">Cell membrane</location>
        <topology evidence="1">Multi-pass membrane protein</topology>
    </subcellularLocation>
</comment>
<dbReference type="EMBL" id="PCTA01000017">
    <property type="protein sequence ID" value="PIP61739.1"/>
    <property type="molecule type" value="Genomic_DNA"/>
</dbReference>
<feature type="transmembrane region" description="Helical" evidence="8">
    <location>
        <begin position="12"/>
        <end position="30"/>
    </location>
</feature>
<evidence type="ECO:0000256" key="5">
    <source>
        <dbReference type="ARBA" id="ARBA00022692"/>
    </source>
</evidence>
<dbReference type="AlphaFoldDB" id="A0A2H0BW18"/>
<keyword evidence="5 8" id="KW-0812">Transmembrane</keyword>
<keyword evidence="4" id="KW-0808">Transferase</keyword>
<feature type="domain" description="Glycosyltransferase RgtA/B/C/D-like" evidence="9">
    <location>
        <begin position="77"/>
        <end position="225"/>
    </location>
</feature>
<sequence>MTNIIRKLRRNWYLISILLILLLAFFLRFYNFESRWVLAQDQSHNALVARYALQTGQIPLVGPFSSAGPFQTGGEWYWLVMISTAIYPFSVITPWIMSVVLSLVFVLLILHVGRELIDRKFGLILGILAAVSTTQLEQPANLTNQSPQAFFSLIVLWMSIKYIRNKRSKYLFVLGLCASLAATVHLQGAALFAIPIVTFLVVGLPSLRSLLYLAIGSFIPLVPLLIFDLQNDFVNSKGISSYYLVEQYRISYEMLGRRWLTYVLQFWPEQWSYIIGGFLAFGYIVPGLIVLATIYKAVTKKLSKEWLVMIISTGVMIVALRYVRTPIFTSYIMFLNPFVIILTGWIVYLTYKIKPYLAVILLILIVIGSLWNSKAALQGGLTHSYYESKYWEKVLEEKYPGQKFAIHDYKFDTDGRASSFALVLFVDGLVSDDGVKIGVAKGENKLGIVINKSFGYVIVDINEVKVEGDDWGFINPSRHYDASQNWYQNKSD</sequence>
<dbReference type="PANTHER" id="PTHR33908">
    <property type="entry name" value="MANNOSYLTRANSFERASE YKCB-RELATED"/>
    <property type="match status" value="1"/>
</dbReference>
<protein>
    <recommendedName>
        <fullName evidence="9">Glycosyltransferase RgtA/B/C/D-like domain-containing protein</fullName>
    </recommendedName>
</protein>
<feature type="transmembrane region" description="Helical" evidence="8">
    <location>
        <begin position="170"/>
        <end position="203"/>
    </location>
</feature>
<evidence type="ECO:0000256" key="1">
    <source>
        <dbReference type="ARBA" id="ARBA00004651"/>
    </source>
</evidence>
<name>A0A2H0BW18_9BACT</name>